<gene>
    <name evidence="1" type="ORF">LCGC14_1255700</name>
</gene>
<organism evidence="1">
    <name type="scientific">marine sediment metagenome</name>
    <dbReference type="NCBI Taxonomy" id="412755"/>
    <lineage>
        <taxon>unclassified sequences</taxon>
        <taxon>metagenomes</taxon>
        <taxon>ecological metagenomes</taxon>
    </lineage>
</organism>
<dbReference type="EMBL" id="LAZR01006920">
    <property type="protein sequence ID" value="KKM88739.1"/>
    <property type="molecule type" value="Genomic_DNA"/>
</dbReference>
<name>A0A0F9L230_9ZZZZ</name>
<dbReference type="AlphaFoldDB" id="A0A0F9L230"/>
<accession>A0A0F9L230</accession>
<evidence type="ECO:0000313" key="1">
    <source>
        <dbReference type="EMBL" id="KKM88739.1"/>
    </source>
</evidence>
<proteinExistence type="predicted"/>
<reference evidence="1" key="1">
    <citation type="journal article" date="2015" name="Nature">
        <title>Complex archaea that bridge the gap between prokaryotes and eukaryotes.</title>
        <authorList>
            <person name="Spang A."/>
            <person name="Saw J.H."/>
            <person name="Jorgensen S.L."/>
            <person name="Zaremba-Niedzwiedzka K."/>
            <person name="Martijn J."/>
            <person name="Lind A.E."/>
            <person name="van Eijk R."/>
            <person name="Schleper C."/>
            <person name="Guy L."/>
            <person name="Ettema T.J."/>
        </authorList>
    </citation>
    <scope>NUCLEOTIDE SEQUENCE</scope>
</reference>
<protein>
    <submittedName>
        <fullName evidence="1">Uncharacterized protein</fullName>
    </submittedName>
</protein>
<comment type="caution">
    <text evidence="1">The sequence shown here is derived from an EMBL/GenBank/DDBJ whole genome shotgun (WGS) entry which is preliminary data.</text>
</comment>
<sequence length="150" mass="17426">MAHLYDNFDDAFAAFTADWQVNQDLHIDGRGYADTAYNANNNPVELFEFQSLCLAVISMSNLIWNLIDIRESAPDRSAFCESIYWANKDVPAVAEYELTLVKMIEAYINADDDHRSAHRLLLDAYQASMYDKPFDKEYHALWVQRFRSWA</sequence>